<dbReference type="AlphaFoldDB" id="A0A0V0QFE0"/>
<comment type="caution">
    <text evidence="2">The sequence shown here is derived from an EMBL/GenBank/DDBJ whole genome shotgun (WGS) entry which is preliminary data.</text>
</comment>
<reference evidence="2 3" key="1">
    <citation type="journal article" date="2015" name="Sci. Rep.">
        <title>Genome of the facultative scuticociliatosis pathogen Pseudocohnilembus persalinus provides insight into its virulence through horizontal gene transfer.</title>
        <authorList>
            <person name="Xiong J."/>
            <person name="Wang G."/>
            <person name="Cheng J."/>
            <person name="Tian M."/>
            <person name="Pan X."/>
            <person name="Warren A."/>
            <person name="Jiang C."/>
            <person name="Yuan D."/>
            <person name="Miao W."/>
        </authorList>
    </citation>
    <scope>NUCLEOTIDE SEQUENCE [LARGE SCALE GENOMIC DNA]</scope>
    <source>
        <strain evidence="2">36N120E</strain>
    </source>
</reference>
<feature type="compositionally biased region" description="Basic and acidic residues" evidence="1">
    <location>
        <begin position="39"/>
        <end position="49"/>
    </location>
</feature>
<protein>
    <submittedName>
        <fullName evidence="2">Uncharacterized protein</fullName>
    </submittedName>
</protein>
<proteinExistence type="predicted"/>
<feature type="region of interest" description="Disordered" evidence="1">
    <location>
        <begin position="1"/>
        <end position="144"/>
    </location>
</feature>
<dbReference type="InParanoid" id="A0A0V0QFE0"/>
<sequence>MLSQQNDFSNSEEKIKSINLKQTKTKENQQQQYLQDGEQILKKTKKEESCDNDNNLDQEDKFILRYTGEENIEDLQTDEQVQQNKKDKNTKKIKKNKQDDKNQNLDEQNVKVEQNEVEQQDEEVKENIFQADKINGDSKNKQIK</sequence>
<feature type="compositionally biased region" description="Basic and acidic residues" evidence="1">
    <location>
        <begin position="134"/>
        <end position="144"/>
    </location>
</feature>
<evidence type="ECO:0000313" key="2">
    <source>
        <dbReference type="EMBL" id="KRX00900.1"/>
    </source>
</evidence>
<dbReference type="Proteomes" id="UP000054937">
    <property type="component" value="Unassembled WGS sequence"/>
</dbReference>
<keyword evidence="3" id="KW-1185">Reference proteome</keyword>
<accession>A0A0V0QFE0</accession>
<feature type="compositionally biased region" description="Basic and acidic residues" evidence="1">
    <location>
        <begin position="96"/>
        <end position="114"/>
    </location>
</feature>
<organism evidence="2 3">
    <name type="scientific">Pseudocohnilembus persalinus</name>
    <name type="common">Ciliate</name>
    <dbReference type="NCBI Taxonomy" id="266149"/>
    <lineage>
        <taxon>Eukaryota</taxon>
        <taxon>Sar</taxon>
        <taxon>Alveolata</taxon>
        <taxon>Ciliophora</taxon>
        <taxon>Intramacronucleata</taxon>
        <taxon>Oligohymenophorea</taxon>
        <taxon>Scuticociliatia</taxon>
        <taxon>Philasterida</taxon>
        <taxon>Pseudocohnilembidae</taxon>
        <taxon>Pseudocohnilembus</taxon>
    </lineage>
</organism>
<feature type="compositionally biased region" description="Acidic residues" evidence="1">
    <location>
        <begin position="115"/>
        <end position="124"/>
    </location>
</feature>
<gene>
    <name evidence="2" type="ORF">PPERSA_09506</name>
</gene>
<dbReference type="EMBL" id="LDAU01000180">
    <property type="protein sequence ID" value="KRX00900.1"/>
    <property type="molecule type" value="Genomic_DNA"/>
</dbReference>
<evidence type="ECO:0000256" key="1">
    <source>
        <dbReference type="SAM" id="MobiDB-lite"/>
    </source>
</evidence>
<name>A0A0V0QFE0_PSEPJ</name>
<evidence type="ECO:0000313" key="3">
    <source>
        <dbReference type="Proteomes" id="UP000054937"/>
    </source>
</evidence>